<evidence type="ECO:0000256" key="1">
    <source>
        <dbReference type="ARBA" id="ARBA00004127"/>
    </source>
</evidence>
<feature type="domain" description="EamA" evidence="4">
    <location>
        <begin position="158"/>
        <end position="288"/>
    </location>
</feature>
<evidence type="ECO:0000313" key="5">
    <source>
        <dbReference type="EMBL" id="GGE03332.1"/>
    </source>
</evidence>
<dbReference type="Proteomes" id="UP000625210">
    <property type="component" value="Unassembled WGS sequence"/>
</dbReference>
<dbReference type="InterPro" id="IPR000620">
    <property type="entry name" value="EamA_dom"/>
</dbReference>
<feature type="transmembrane region" description="Helical" evidence="3">
    <location>
        <begin position="7"/>
        <end position="26"/>
    </location>
</feature>
<reference evidence="5" key="2">
    <citation type="submission" date="2020-09" db="EMBL/GenBank/DDBJ databases">
        <authorList>
            <person name="Sun Q."/>
            <person name="Zhou Y."/>
        </authorList>
    </citation>
    <scope>NUCLEOTIDE SEQUENCE</scope>
    <source>
        <strain evidence="5">CGMCC 1.15179</strain>
    </source>
</reference>
<evidence type="ECO:0000256" key="3">
    <source>
        <dbReference type="SAM" id="Phobius"/>
    </source>
</evidence>
<dbReference type="PANTHER" id="PTHR22911">
    <property type="entry name" value="ACYL-MALONYL CONDENSING ENZYME-RELATED"/>
    <property type="match status" value="1"/>
</dbReference>
<dbReference type="InterPro" id="IPR037185">
    <property type="entry name" value="EmrE-like"/>
</dbReference>
<gene>
    <name evidence="5" type="ORF">GCM10011571_00190</name>
</gene>
<dbReference type="PANTHER" id="PTHR22911:SF79">
    <property type="entry name" value="MOBA-LIKE NTP TRANSFERASE DOMAIN-CONTAINING PROTEIN"/>
    <property type="match status" value="1"/>
</dbReference>
<dbReference type="EMBL" id="BMHQ01000001">
    <property type="protein sequence ID" value="GGE03332.1"/>
    <property type="molecule type" value="Genomic_DNA"/>
</dbReference>
<keyword evidence="3" id="KW-0812">Transmembrane</keyword>
<keyword evidence="6" id="KW-1185">Reference proteome</keyword>
<dbReference type="Pfam" id="PF00892">
    <property type="entry name" value="EamA"/>
    <property type="match status" value="2"/>
</dbReference>
<feature type="transmembrane region" description="Helical" evidence="3">
    <location>
        <begin position="97"/>
        <end position="120"/>
    </location>
</feature>
<evidence type="ECO:0000259" key="4">
    <source>
        <dbReference type="Pfam" id="PF00892"/>
    </source>
</evidence>
<keyword evidence="3" id="KW-0472">Membrane</keyword>
<protein>
    <submittedName>
        <fullName evidence="5">Membrane protein</fullName>
    </submittedName>
</protein>
<comment type="caution">
    <text evidence="5">The sequence shown here is derived from an EMBL/GenBank/DDBJ whole genome shotgun (WGS) entry which is preliminary data.</text>
</comment>
<dbReference type="AlphaFoldDB" id="A0A8J2VF99"/>
<feature type="domain" description="EamA" evidence="4">
    <location>
        <begin position="3"/>
        <end position="143"/>
    </location>
</feature>
<comment type="similarity">
    <text evidence="2">Belongs to the EamA transporter family.</text>
</comment>
<reference evidence="5" key="1">
    <citation type="journal article" date="2014" name="Int. J. Syst. Evol. Microbiol.">
        <title>Complete genome sequence of Corynebacterium casei LMG S-19264T (=DSM 44701T), isolated from a smear-ripened cheese.</title>
        <authorList>
            <consortium name="US DOE Joint Genome Institute (JGI-PGF)"/>
            <person name="Walter F."/>
            <person name="Albersmeier A."/>
            <person name="Kalinowski J."/>
            <person name="Ruckert C."/>
        </authorList>
    </citation>
    <scope>NUCLEOTIDE SEQUENCE</scope>
    <source>
        <strain evidence="5">CGMCC 1.15179</strain>
    </source>
</reference>
<dbReference type="GO" id="GO:0016020">
    <property type="term" value="C:membrane"/>
    <property type="evidence" value="ECO:0007669"/>
    <property type="project" value="InterPro"/>
</dbReference>
<sequence>MDKGLRWVCLGAILWGTAGLSAKWLIDQTGMDPLAIGAWRLLLSSPILLAGAFWESKRRRLPSAPPIGRNRWGILLFGAAVAGYQAGYFSAVKQTMVSTATLLAVCTAPLLVAVVARTLLKERWSQGTVPALALGVSGSALLIGIGGLAGLADPRYWAGNVLALGAAVCYGGYTLIGKKLIGELAPLKVIGWSFSAGAVLSLPALELPPLTHPAAWLALLYLGWVPTGLAYMLYIQGLRHTTATRASVGALLEPLTATVLAVWLLGERLGKWEWLGAALLLSSLFILSRPSREKFSQQASKA</sequence>
<evidence type="ECO:0000313" key="6">
    <source>
        <dbReference type="Proteomes" id="UP000625210"/>
    </source>
</evidence>
<accession>A0A8J2VF99</accession>
<feature type="transmembrane region" description="Helical" evidence="3">
    <location>
        <begin position="132"/>
        <end position="151"/>
    </location>
</feature>
<feature type="transmembrane region" description="Helical" evidence="3">
    <location>
        <begin position="74"/>
        <end position="91"/>
    </location>
</feature>
<feature type="transmembrane region" description="Helical" evidence="3">
    <location>
        <begin position="189"/>
        <end position="208"/>
    </location>
</feature>
<feature type="transmembrane region" description="Helical" evidence="3">
    <location>
        <begin position="157"/>
        <end position="177"/>
    </location>
</feature>
<feature type="transmembrane region" description="Helical" evidence="3">
    <location>
        <begin position="214"/>
        <end position="234"/>
    </location>
</feature>
<comment type="subcellular location">
    <subcellularLocation>
        <location evidence="1">Endomembrane system</location>
        <topology evidence="1">Multi-pass membrane protein</topology>
    </subcellularLocation>
</comment>
<organism evidence="5 6">
    <name type="scientific">Marinithermofilum abyssi</name>
    <dbReference type="NCBI Taxonomy" id="1571185"/>
    <lineage>
        <taxon>Bacteria</taxon>
        <taxon>Bacillati</taxon>
        <taxon>Bacillota</taxon>
        <taxon>Bacilli</taxon>
        <taxon>Bacillales</taxon>
        <taxon>Thermoactinomycetaceae</taxon>
        <taxon>Marinithermofilum</taxon>
    </lineage>
</organism>
<dbReference type="SUPFAM" id="SSF103481">
    <property type="entry name" value="Multidrug resistance efflux transporter EmrE"/>
    <property type="match status" value="2"/>
</dbReference>
<keyword evidence="3" id="KW-1133">Transmembrane helix</keyword>
<evidence type="ECO:0000256" key="2">
    <source>
        <dbReference type="ARBA" id="ARBA00007362"/>
    </source>
</evidence>
<name>A0A8J2VF99_9BACL</name>
<feature type="transmembrane region" description="Helical" evidence="3">
    <location>
        <begin position="38"/>
        <end position="54"/>
    </location>
</feature>
<proteinExistence type="inferred from homology"/>
<dbReference type="RefSeq" id="WP_188645907.1">
    <property type="nucleotide sequence ID" value="NZ_BMHQ01000001.1"/>
</dbReference>